<evidence type="ECO:0000313" key="3">
    <source>
        <dbReference type="EMBL" id="QJR37706.1"/>
    </source>
</evidence>
<evidence type="ECO:0000256" key="1">
    <source>
        <dbReference type="SAM" id="Phobius"/>
    </source>
</evidence>
<dbReference type="Pfam" id="PF01882">
    <property type="entry name" value="DUF58"/>
    <property type="match status" value="1"/>
</dbReference>
<keyword evidence="4" id="KW-1185">Reference proteome</keyword>
<evidence type="ECO:0000313" key="4">
    <source>
        <dbReference type="Proteomes" id="UP000500938"/>
    </source>
</evidence>
<accession>A0A6M4IW07</accession>
<sequence>MPPFLRRAMRALLRFAPQRRLAWLAAIAAPVWLLPAPFGTYAGLTVSLLVVVAIAIDVLLLPAAAAVGVEREFSASVGIGDEIEGSYTVTNRTRRALQVELHDQLPPLVEGGVQSIALRVPGASAQRVGASLRGKARGTAPLGDVGVRVSTMLGLVSARYTFDTTDAVRVMPSLAGVRRYRLLAMQHRLDAMGIRVLRHKGQGQAFARLREYVRGDDPRHIDWKATSKKGKFITREFTVERSQTVITLVDAGRGMTQLSGEFSRFEHALSAALILTDVASSSGDRVGALVFDDEVRAFVPPQASKGALTLVRDAFIPVHATSREPDYASSFRFLAAHQKKRALVVFFTDVIDVRASQALLAHVTHSAARHLVLVVALRNDALFEAAAPCEAASTVQLFESAAAEEVIQAREAVLERMRRAGVVVLDVSPQTMTAGVVNRYLELKARGAL</sequence>
<dbReference type="KEGG" id="ggr:HKW67_20365"/>
<dbReference type="InterPro" id="IPR036465">
    <property type="entry name" value="vWFA_dom_sf"/>
</dbReference>
<proteinExistence type="predicted"/>
<dbReference type="Proteomes" id="UP000500938">
    <property type="component" value="Chromosome"/>
</dbReference>
<dbReference type="EMBL" id="CP053085">
    <property type="protein sequence ID" value="QJR37706.1"/>
    <property type="molecule type" value="Genomic_DNA"/>
</dbReference>
<reference evidence="3 4" key="1">
    <citation type="submission" date="2020-05" db="EMBL/GenBank/DDBJ databases">
        <title>Complete genome sequence of Gemmatimonas greenlandica TET16.</title>
        <authorList>
            <person name="Zeng Y."/>
        </authorList>
    </citation>
    <scope>NUCLEOTIDE SEQUENCE [LARGE SCALE GENOMIC DNA]</scope>
    <source>
        <strain evidence="3 4">TET16</strain>
    </source>
</reference>
<protein>
    <submittedName>
        <fullName evidence="3">DUF58 domain-containing protein</fullName>
    </submittedName>
</protein>
<dbReference type="Gene3D" id="3.40.50.410">
    <property type="entry name" value="von Willebrand factor, type A domain"/>
    <property type="match status" value="1"/>
</dbReference>
<dbReference type="AlphaFoldDB" id="A0A6M4IW07"/>
<organism evidence="3 4">
    <name type="scientific">Gemmatimonas groenlandica</name>
    <dbReference type="NCBI Taxonomy" id="2732249"/>
    <lineage>
        <taxon>Bacteria</taxon>
        <taxon>Pseudomonadati</taxon>
        <taxon>Gemmatimonadota</taxon>
        <taxon>Gemmatimonadia</taxon>
        <taxon>Gemmatimonadales</taxon>
        <taxon>Gemmatimonadaceae</taxon>
        <taxon>Gemmatimonas</taxon>
    </lineage>
</organism>
<keyword evidence="1" id="KW-0812">Transmembrane</keyword>
<dbReference type="PANTHER" id="PTHR33608:SF3">
    <property type="entry name" value="SLR2013 PROTEIN"/>
    <property type="match status" value="1"/>
</dbReference>
<feature type="domain" description="DUF58" evidence="2">
    <location>
        <begin position="209"/>
        <end position="388"/>
    </location>
</feature>
<evidence type="ECO:0000259" key="2">
    <source>
        <dbReference type="Pfam" id="PF01882"/>
    </source>
</evidence>
<dbReference type="PANTHER" id="PTHR33608">
    <property type="entry name" value="BLL2464 PROTEIN"/>
    <property type="match status" value="1"/>
</dbReference>
<dbReference type="InterPro" id="IPR002881">
    <property type="entry name" value="DUF58"/>
</dbReference>
<feature type="transmembrane region" description="Helical" evidence="1">
    <location>
        <begin position="44"/>
        <end position="69"/>
    </location>
</feature>
<feature type="transmembrane region" description="Helical" evidence="1">
    <location>
        <begin position="21"/>
        <end position="38"/>
    </location>
</feature>
<keyword evidence="1" id="KW-1133">Transmembrane helix</keyword>
<dbReference type="RefSeq" id="WP_171227141.1">
    <property type="nucleotide sequence ID" value="NZ_CP053085.1"/>
</dbReference>
<gene>
    <name evidence="3" type="ORF">HKW67_20365</name>
</gene>
<name>A0A6M4IW07_9BACT</name>
<keyword evidence="1" id="KW-0472">Membrane</keyword>